<dbReference type="Gene3D" id="3.40.225.10">
    <property type="entry name" value="Class II aldolase/adducin N-terminal domain"/>
    <property type="match status" value="1"/>
</dbReference>
<evidence type="ECO:0000313" key="5">
    <source>
        <dbReference type="Proteomes" id="UP001501706"/>
    </source>
</evidence>
<organism evidence="4 5">
    <name type="scientific">Pigmentiphaga daeguensis</name>
    <dbReference type="NCBI Taxonomy" id="414049"/>
    <lineage>
        <taxon>Bacteria</taxon>
        <taxon>Pseudomonadati</taxon>
        <taxon>Pseudomonadota</taxon>
        <taxon>Betaproteobacteria</taxon>
        <taxon>Burkholderiales</taxon>
        <taxon>Alcaligenaceae</taxon>
        <taxon>Pigmentiphaga</taxon>
    </lineage>
</organism>
<comment type="caution">
    <text evidence="4">The sequence shown here is derived from an EMBL/GenBank/DDBJ whole genome shotgun (WGS) entry which is preliminary data.</text>
</comment>
<keyword evidence="5" id="KW-1185">Reference proteome</keyword>
<dbReference type="EMBL" id="BAAAEN010000009">
    <property type="protein sequence ID" value="GAA0508908.1"/>
    <property type="molecule type" value="Genomic_DNA"/>
</dbReference>
<dbReference type="InterPro" id="IPR036409">
    <property type="entry name" value="Aldolase_II/adducin_N_sf"/>
</dbReference>
<feature type="compositionally biased region" description="Basic and acidic residues" evidence="2">
    <location>
        <begin position="255"/>
        <end position="267"/>
    </location>
</feature>
<accession>A0ABN1BZV2</accession>
<dbReference type="SMART" id="SM01007">
    <property type="entry name" value="Aldolase_II"/>
    <property type="match status" value="1"/>
</dbReference>
<protein>
    <submittedName>
        <fullName evidence="4">Class II aldolase/adducin family protein</fullName>
    </submittedName>
</protein>
<feature type="region of interest" description="Disordered" evidence="2">
    <location>
        <begin position="244"/>
        <end position="267"/>
    </location>
</feature>
<feature type="region of interest" description="Disordered" evidence="2">
    <location>
        <begin position="1"/>
        <end position="25"/>
    </location>
</feature>
<proteinExistence type="inferred from homology"/>
<comment type="similarity">
    <text evidence="1">Belongs to the aldolase class II family.</text>
</comment>
<evidence type="ECO:0000256" key="2">
    <source>
        <dbReference type="SAM" id="MobiDB-lite"/>
    </source>
</evidence>
<reference evidence="4 5" key="1">
    <citation type="journal article" date="2019" name="Int. J. Syst. Evol. Microbiol.">
        <title>The Global Catalogue of Microorganisms (GCM) 10K type strain sequencing project: providing services to taxonomists for standard genome sequencing and annotation.</title>
        <authorList>
            <consortium name="The Broad Institute Genomics Platform"/>
            <consortium name="The Broad Institute Genome Sequencing Center for Infectious Disease"/>
            <person name="Wu L."/>
            <person name="Ma J."/>
        </authorList>
    </citation>
    <scope>NUCLEOTIDE SEQUENCE [LARGE SCALE GENOMIC DNA]</scope>
    <source>
        <strain evidence="4 5">JCM 14330</strain>
    </source>
</reference>
<evidence type="ECO:0000313" key="4">
    <source>
        <dbReference type="EMBL" id="GAA0508908.1"/>
    </source>
</evidence>
<gene>
    <name evidence="4" type="ORF">GCM10009097_27550</name>
</gene>
<feature type="domain" description="Class II aldolase/adducin N-terminal" evidence="3">
    <location>
        <begin position="37"/>
        <end position="219"/>
    </location>
</feature>
<dbReference type="InterPro" id="IPR001303">
    <property type="entry name" value="Aldolase_II/adducin_N"/>
</dbReference>
<dbReference type="InterPro" id="IPR051017">
    <property type="entry name" value="Aldolase-II_Adducin_sf"/>
</dbReference>
<name>A0ABN1BZV2_9BURK</name>
<evidence type="ECO:0000256" key="1">
    <source>
        <dbReference type="ARBA" id="ARBA00037961"/>
    </source>
</evidence>
<evidence type="ECO:0000259" key="3">
    <source>
        <dbReference type="SMART" id="SM01007"/>
    </source>
</evidence>
<sequence length="279" mass="30694">MKPDQANGNVMTHRSTAPSAPQETTAAITEAERRTRIDLAACYRLIDLFGMSDMILNHISARVPGDDEHFLINPFGMMYEEITASCLIKVDLAGKVIHNPNAQYTINLPGYVIHSAIHGARPDVACVLHTHTPAGMAVSALECGLLPLNQTAMRFAGGVGYHDFEGVAVDVDERRRLAANLADRDVMILRNHGLLAVGRTVAEAFVNMQRLERACQTQLLTLSAGSPLHMPAPAVTERAYQQLRHAPTPNPDGTHPPHGEREWPALLRMLDRRDTSYRD</sequence>
<dbReference type="SUPFAM" id="SSF53639">
    <property type="entry name" value="AraD/HMP-PK domain-like"/>
    <property type="match status" value="1"/>
</dbReference>
<dbReference type="Proteomes" id="UP001501706">
    <property type="component" value="Unassembled WGS sequence"/>
</dbReference>
<dbReference type="Pfam" id="PF00596">
    <property type="entry name" value="Aldolase_II"/>
    <property type="match status" value="1"/>
</dbReference>
<dbReference type="NCBIfam" id="NF005451">
    <property type="entry name" value="PRK07044.1"/>
    <property type="match status" value="1"/>
</dbReference>
<feature type="compositionally biased region" description="Polar residues" evidence="2">
    <location>
        <begin position="1"/>
        <end position="22"/>
    </location>
</feature>
<dbReference type="PANTHER" id="PTHR10672:SF3">
    <property type="entry name" value="PROTEIN HU-LI TAI SHAO"/>
    <property type="match status" value="1"/>
</dbReference>
<dbReference type="PANTHER" id="PTHR10672">
    <property type="entry name" value="ADDUCIN"/>
    <property type="match status" value="1"/>
</dbReference>